<name>A0A5C7H8H8_9ROSI</name>
<dbReference type="EMBL" id="VAHF01000010">
    <property type="protein sequence ID" value="TXG53317.1"/>
    <property type="molecule type" value="Genomic_DNA"/>
</dbReference>
<evidence type="ECO:0000259" key="1">
    <source>
        <dbReference type="Pfam" id="PF05699"/>
    </source>
</evidence>
<reference evidence="3" key="1">
    <citation type="journal article" date="2019" name="Gigascience">
        <title>De novo genome assembly of the endangered Acer yangbiense, a plant species with extremely small populations endemic to Yunnan Province, China.</title>
        <authorList>
            <person name="Yang J."/>
            <person name="Wariss H.M."/>
            <person name="Tao L."/>
            <person name="Zhang R."/>
            <person name="Yun Q."/>
            <person name="Hollingsworth P."/>
            <person name="Dao Z."/>
            <person name="Luo G."/>
            <person name="Guo H."/>
            <person name="Ma Y."/>
            <person name="Sun W."/>
        </authorList>
    </citation>
    <scope>NUCLEOTIDE SEQUENCE [LARGE SCALE GENOMIC DNA]</scope>
    <source>
        <strain evidence="3">cv. Malutang</strain>
    </source>
</reference>
<comment type="caution">
    <text evidence="2">The sequence shown here is derived from an EMBL/GenBank/DDBJ whole genome shotgun (WGS) entry which is preliminary data.</text>
</comment>
<dbReference type="Pfam" id="PF05699">
    <property type="entry name" value="Dimer_Tnp_hAT"/>
    <property type="match status" value="1"/>
</dbReference>
<evidence type="ECO:0000313" key="2">
    <source>
        <dbReference type="EMBL" id="TXG53317.1"/>
    </source>
</evidence>
<dbReference type="AlphaFoldDB" id="A0A5C7H8H8"/>
<dbReference type="GO" id="GO:0046983">
    <property type="term" value="F:protein dimerization activity"/>
    <property type="evidence" value="ECO:0007669"/>
    <property type="project" value="InterPro"/>
</dbReference>
<dbReference type="PANTHER" id="PTHR46481">
    <property type="entry name" value="ZINC FINGER BED DOMAIN-CONTAINING PROTEIN 4"/>
    <property type="match status" value="1"/>
</dbReference>
<protein>
    <recommendedName>
        <fullName evidence="1">HAT C-terminal dimerisation domain-containing protein</fullName>
    </recommendedName>
</protein>
<gene>
    <name evidence="2" type="ORF">EZV62_022486</name>
</gene>
<dbReference type="InterPro" id="IPR052035">
    <property type="entry name" value="ZnF_BED_domain_contain"/>
</dbReference>
<dbReference type="InterPro" id="IPR012337">
    <property type="entry name" value="RNaseH-like_sf"/>
</dbReference>
<feature type="domain" description="HAT C-terminal dimerisation" evidence="1">
    <location>
        <begin position="231"/>
        <end position="313"/>
    </location>
</feature>
<sequence>MLEHLKTCPRNVYGDVGEMLFSPRQPSGKLRSPKFDPETFRDLLIQAIIKHDLPFNFVEYEGIRTMFEFICSDIKLPCRNTAKTCVVRMFNHEKLELQNLLNLVPGRICLTSDLWTSIATDGYLTLTAHFVDNDWRLHKKILNFCPNKSFVDILRNQLNFRGALLMSDSLELHGVHETLFSLLNVYMEALSPILNLSHSKQETFGPTSSEDVIFEDFDICYKKGSVSMKTEIHKYFDDERLDRKKELDVLTWWKGQQTRYPILSHLARDVLTIPISTVASESAFSIRGRVLDQYCSSLSPDTVQALVCTRDWLFDKKTEEDHINMDELIEVVFNLNIETAINSTQGTESIMHN</sequence>
<dbReference type="Proteomes" id="UP000323000">
    <property type="component" value="Chromosome 10"/>
</dbReference>
<dbReference type="OrthoDB" id="1165147at2759"/>
<dbReference type="InterPro" id="IPR008906">
    <property type="entry name" value="HATC_C_dom"/>
</dbReference>
<evidence type="ECO:0000313" key="3">
    <source>
        <dbReference type="Proteomes" id="UP000323000"/>
    </source>
</evidence>
<accession>A0A5C7H8H8</accession>
<keyword evidence="3" id="KW-1185">Reference proteome</keyword>
<organism evidence="2 3">
    <name type="scientific">Acer yangbiense</name>
    <dbReference type="NCBI Taxonomy" id="1000413"/>
    <lineage>
        <taxon>Eukaryota</taxon>
        <taxon>Viridiplantae</taxon>
        <taxon>Streptophyta</taxon>
        <taxon>Embryophyta</taxon>
        <taxon>Tracheophyta</taxon>
        <taxon>Spermatophyta</taxon>
        <taxon>Magnoliopsida</taxon>
        <taxon>eudicotyledons</taxon>
        <taxon>Gunneridae</taxon>
        <taxon>Pentapetalae</taxon>
        <taxon>rosids</taxon>
        <taxon>malvids</taxon>
        <taxon>Sapindales</taxon>
        <taxon>Sapindaceae</taxon>
        <taxon>Hippocastanoideae</taxon>
        <taxon>Acereae</taxon>
        <taxon>Acer</taxon>
    </lineage>
</organism>
<proteinExistence type="predicted"/>
<dbReference type="SUPFAM" id="SSF53098">
    <property type="entry name" value="Ribonuclease H-like"/>
    <property type="match status" value="1"/>
</dbReference>
<dbReference type="PANTHER" id="PTHR46481:SF6">
    <property type="entry name" value="ZINC FINGER BED DOMAIN-CONTAINING PROTEIN RICESLEEPER 2-LIKE"/>
    <property type="match status" value="1"/>
</dbReference>